<protein>
    <submittedName>
        <fullName evidence="1">Uncharacterized protein</fullName>
    </submittedName>
</protein>
<reference evidence="2" key="1">
    <citation type="submission" date="2014-03" db="EMBL/GenBank/DDBJ databases">
        <authorList>
            <person name="Aksoy S."/>
            <person name="Warren W."/>
            <person name="Wilson R.K."/>
        </authorList>
    </citation>
    <scope>NUCLEOTIDE SEQUENCE [LARGE SCALE GENOMIC DNA]</scope>
    <source>
        <strain evidence="2">IAEA</strain>
    </source>
</reference>
<evidence type="ECO:0000313" key="2">
    <source>
        <dbReference type="Proteomes" id="UP000091820"/>
    </source>
</evidence>
<dbReference type="VEuPathDB" id="VectorBase:GBRI043731"/>
<sequence length="116" mass="13748">MVLRRGELNIPPNKSEVQVLQHSVAVRVSLNLKVVNLAHNTANSKMFQNRRDFKFSFETNDFEITNRIENRRKEEETSTFYEEEYLLRRSRVEEVCGILLIKMVMINKVISFKLKT</sequence>
<evidence type="ECO:0000313" key="1">
    <source>
        <dbReference type="EnsemblMetazoa" id="GBRI043731-PA"/>
    </source>
</evidence>
<dbReference type="Proteomes" id="UP000091820">
    <property type="component" value="Unassembled WGS sequence"/>
</dbReference>
<reference evidence="1" key="2">
    <citation type="submission" date="2020-05" db="UniProtKB">
        <authorList>
            <consortium name="EnsemblMetazoa"/>
        </authorList>
    </citation>
    <scope>IDENTIFICATION</scope>
    <source>
        <strain evidence="1">IAEA</strain>
    </source>
</reference>
<dbReference type="AlphaFoldDB" id="A0A1A9X4C7"/>
<keyword evidence="2" id="KW-1185">Reference proteome</keyword>
<name>A0A1A9X4C7_9MUSC</name>
<accession>A0A1A9X4C7</accession>
<proteinExistence type="predicted"/>
<organism evidence="1 2">
    <name type="scientific">Glossina brevipalpis</name>
    <dbReference type="NCBI Taxonomy" id="37001"/>
    <lineage>
        <taxon>Eukaryota</taxon>
        <taxon>Metazoa</taxon>
        <taxon>Ecdysozoa</taxon>
        <taxon>Arthropoda</taxon>
        <taxon>Hexapoda</taxon>
        <taxon>Insecta</taxon>
        <taxon>Pterygota</taxon>
        <taxon>Neoptera</taxon>
        <taxon>Endopterygota</taxon>
        <taxon>Diptera</taxon>
        <taxon>Brachycera</taxon>
        <taxon>Muscomorpha</taxon>
        <taxon>Hippoboscoidea</taxon>
        <taxon>Glossinidae</taxon>
        <taxon>Glossina</taxon>
    </lineage>
</organism>
<dbReference type="EnsemblMetazoa" id="GBRI043731-RA">
    <property type="protein sequence ID" value="GBRI043731-PA"/>
    <property type="gene ID" value="GBRI043731"/>
</dbReference>